<keyword evidence="2" id="KW-0904">Protein phosphatase</keyword>
<dbReference type="InterPro" id="IPR023214">
    <property type="entry name" value="HAD_sf"/>
</dbReference>
<evidence type="ECO:0000256" key="2">
    <source>
        <dbReference type="ARBA" id="ARBA00022912"/>
    </source>
</evidence>
<dbReference type="SUPFAM" id="SSF55753">
    <property type="entry name" value="Actin depolymerizing proteins"/>
    <property type="match status" value="2"/>
</dbReference>
<feature type="compositionally biased region" description="Basic and acidic residues" evidence="4">
    <location>
        <begin position="529"/>
        <end position="547"/>
    </location>
</feature>
<dbReference type="NCBIfam" id="TIGR02251">
    <property type="entry name" value="HIF-SF_euk"/>
    <property type="match status" value="1"/>
</dbReference>
<dbReference type="Pfam" id="PF03031">
    <property type="entry name" value="NIF"/>
    <property type="match status" value="1"/>
</dbReference>
<evidence type="ECO:0000259" key="5">
    <source>
        <dbReference type="PROSITE" id="PS50969"/>
    </source>
</evidence>
<feature type="region of interest" description="Disordered" evidence="4">
    <location>
        <begin position="574"/>
        <end position="670"/>
    </location>
</feature>
<dbReference type="InterPro" id="IPR007123">
    <property type="entry name" value="Gelsolin-like_dom"/>
</dbReference>
<dbReference type="GO" id="GO:0004721">
    <property type="term" value="F:phosphoprotein phosphatase activity"/>
    <property type="evidence" value="ECO:0007669"/>
    <property type="project" value="UniProtKB-KW"/>
</dbReference>
<reference evidence="6" key="3">
    <citation type="submission" date="2025-09" db="UniProtKB">
        <authorList>
            <consortium name="Ensembl"/>
        </authorList>
    </citation>
    <scope>IDENTIFICATION</scope>
</reference>
<dbReference type="PRINTS" id="PR00597">
    <property type="entry name" value="GELSOLIN"/>
</dbReference>
<keyword evidence="3" id="KW-0009">Actin-binding</keyword>
<dbReference type="AlphaFoldDB" id="A0A8B9R0I6"/>
<dbReference type="FunFam" id="3.40.50.1000:FF:000093">
    <property type="entry name" value="NLI interacting factor-like phosphatase family protein"/>
    <property type="match status" value="1"/>
</dbReference>
<keyword evidence="2" id="KW-0378">Hydrolase</keyword>
<feature type="compositionally biased region" description="Basic and acidic residues" evidence="4">
    <location>
        <begin position="616"/>
        <end position="632"/>
    </location>
</feature>
<name>A0A8B9R0I6_ANAPL</name>
<accession>A0A8B9R0I6</accession>
<dbReference type="SUPFAM" id="SSF56784">
    <property type="entry name" value="HAD-like"/>
    <property type="match status" value="1"/>
</dbReference>
<dbReference type="InterPro" id="IPR036412">
    <property type="entry name" value="HAD-like_sf"/>
</dbReference>
<dbReference type="SMART" id="SM00577">
    <property type="entry name" value="CPDc"/>
    <property type="match status" value="1"/>
</dbReference>
<feature type="domain" description="FCP1 homology" evidence="5">
    <location>
        <begin position="85"/>
        <end position="224"/>
    </location>
</feature>
<evidence type="ECO:0000256" key="1">
    <source>
        <dbReference type="ARBA" id="ARBA00022737"/>
    </source>
</evidence>
<evidence type="ECO:0000313" key="6">
    <source>
        <dbReference type="Ensembl" id="ENSAPLP00020006047.1"/>
    </source>
</evidence>
<dbReference type="CDD" id="cd11290">
    <property type="entry name" value="gelsolin_S1_like"/>
    <property type="match status" value="1"/>
</dbReference>
<reference evidence="6" key="1">
    <citation type="submission" date="2019-08" db="EMBL/GenBank/DDBJ databases">
        <title>Three high-quality genomes provides insights into domestication of ducks.</title>
        <authorList>
            <person name="Hou Z.C."/>
            <person name="Zhu F."/>
            <person name="Yin Z.T."/>
            <person name="Zhang F."/>
        </authorList>
    </citation>
    <scope>NUCLEOTIDE SEQUENCE [LARGE SCALE GENOMIC DNA]</scope>
</reference>
<feature type="region of interest" description="Disordered" evidence="4">
    <location>
        <begin position="421"/>
        <end position="552"/>
    </location>
</feature>
<evidence type="ECO:0000313" key="7">
    <source>
        <dbReference type="Proteomes" id="UP000694400"/>
    </source>
</evidence>
<dbReference type="Gene3D" id="3.40.50.1000">
    <property type="entry name" value="HAD superfamily/HAD-like"/>
    <property type="match status" value="1"/>
</dbReference>
<dbReference type="PROSITE" id="PS50969">
    <property type="entry name" value="FCP1"/>
    <property type="match status" value="1"/>
</dbReference>
<evidence type="ECO:0000256" key="4">
    <source>
        <dbReference type="SAM" id="MobiDB-lite"/>
    </source>
</evidence>
<feature type="region of interest" description="Disordered" evidence="4">
    <location>
        <begin position="1"/>
        <end position="34"/>
    </location>
</feature>
<dbReference type="CDD" id="cd07521">
    <property type="entry name" value="HAD_FCP1-like"/>
    <property type="match status" value="1"/>
</dbReference>
<keyword evidence="1" id="KW-0677">Repeat</keyword>
<proteinExistence type="predicted"/>
<reference evidence="6" key="2">
    <citation type="submission" date="2025-08" db="UniProtKB">
        <authorList>
            <consortium name="Ensembl"/>
        </authorList>
    </citation>
    <scope>IDENTIFICATION</scope>
</reference>
<dbReference type="Ensembl" id="ENSAPLT00020006505.1">
    <property type="protein sequence ID" value="ENSAPLP00020006047.1"/>
    <property type="gene ID" value="ENSAPLG00020004423.1"/>
</dbReference>
<dbReference type="Proteomes" id="UP000694400">
    <property type="component" value="Chromosome 6"/>
</dbReference>
<dbReference type="SMART" id="SM00262">
    <property type="entry name" value="GEL"/>
    <property type="match status" value="2"/>
</dbReference>
<dbReference type="FunFam" id="3.40.20.10:FF:000002">
    <property type="entry name" value="Gelsolin"/>
    <property type="match status" value="1"/>
</dbReference>
<dbReference type="InterPro" id="IPR011948">
    <property type="entry name" value="Dullard_phosphatase"/>
</dbReference>
<dbReference type="GO" id="GO:0051015">
    <property type="term" value="F:actin filament binding"/>
    <property type="evidence" value="ECO:0007669"/>
    <property type="project" value="InterPro"/>
</dbReference>
<dbReference type="Gene3D" id="3.40.20.10">
    <property type="entry name" value="Severin"/>
    <property type="match status" value="2"/>
</dbReference>
<sequence>MEQQSIIAQVSKEEGGAALQEKGAQSPPASKKPRGRSILQSLFCCLCRDEAEPFSVNNNAPLLAEENGALPKAAAKHLLPELKPQDASKLCVVIDLDETLVHSSFKVYVLKRPHVDEFLQRMGELFECVLFTASLAKYADPVADLLDKWGAFRARLFRESCVFHRGNYVKDLSRLGRDLRRIIIVDNSPASYIFHPDNAVPVASWFDNMADTELLDLLPFFERLSKVPLPAAASTMVELSAQVTKKLNITTPGIQIWRIEKMEMVPVPTKSYGNFYEGDCYILLSTRKSGSSFSYNIHYWLGKESSQDEQGAAAIYTTQMDEYLGTVAVQHREVQGHESETFRAYFKQGLIYKKGGVASGMKHVETNSYNVQRLLHVKGKKNVVAAEVEMSWKSFNRGDVFLLDLGQLIIQWNGPESNRAERLKVSGGGTHSCPKPPKTQFWSPPPAQAVLTLSPGAGDDPGQGYSGPRARGARQGRRGGRGERGRHAGAGAGPAASAGREEGHQGGHPRQPGGADPQQLPQALPRLRCQREPGDPGDRHSPPDSRHAPARGLLHPGLRRAQDLRVEGQELHQGGEAAGDEQGPGLHQSQELPVQHQRGDGERRLRVGRLQAALPKMDRPLADQRAGQDPHRGQSGQGGAGEVRRHLAARQAPDGCLSRRWWMTDPGRWR</sequence>
<organism evidence="6 7">
    <name type="scientific">Anas platyrhynchos</name>
    <name type="common">Mallard</name>
    <name type="synonym">Anas boschas</name>
    <dbReference type="NCBI Taxonomy" id="8839"/>
    <lineage>
        <taxon>Eukaryota</taxon>
        <taxon>Metazoa</taxon>
        <taxon>Chordata</taxon>
        <taxon>Craniata</taxon>
        <taxon>Vertebrata</taxon>
        <taxon>Euteleostomi</taxon>
        <taxon>Archelosauria</taxon>
        <taxon>Archosauria</taxon>
        <taxon>Dinosauria</taxon>
        <taxon>Saurischia</taxon>
        <taxon>Theropoda</taxon>
        <taxon>Coelurosauria</taxon>
        <taxon>Aves</taxon>
        <taxon>Neognathae</taxon>
        <taxon>Galloanserae</taxon>
        <taxon>Anseriformes</taxon>
        <taxon>Anatidae</taxon>
        <taxon>Anatinae</taxon>
        <taxon>Anas</taxon>
    </lineage>
</organism>
<dbReference type="InterPro" id="IPR050365">
    <property type="entry name" value="TIM50"/>
</dbReference>
<dbReference type="Pfam" id="PF00626">
    <property type="entry name" value="Gelsolin"/>
    <property type="match status" value="2"/>
</dbReference>
<dbReference type="InterPro" id="IPR029006">
    <property type="entry name" value="ADF-H/Gelsolin-like_dom_sf"/>
</dbReference>
<protein>
    <recommendedName>
        <fullName evidence="5">FCP1 homology domain-containing protein</fullName>
    </recommendedName>
</protein>
<evidence type="ECO:0000256" key="3">
    <source>
        <dbReference type="ARBA" id="ARBA00023203"/>
    </source>
</evidence>
<dbReference type="InterPro" id="IPR004274">
    <property type="entry name" value="FCP1_dom"/>
</dbReference>
<dbReference type="PANTHER" id="PTHR12210">
    <property type="entry name" value="DULLARD PROTEIN PHOSPHATASE"/>
    <property type="match status" value="1"/>
</dbReference>
<dbReference type="InterPro" id="IPR007122">
    <property type="entry name" value="Villin/Gelsolin"/>
</dbReference>